<dbReference type="Pfam" id="PF00001">
    <property type="entry name" value="7tm_1"/>
    <property type="match status" value="1"/>
</dbReference>
<dbReference type="GeneID" id="577816"/>
<evidence type="ECO:0000313" key="10">
    <source>
        <dbReference type="Proteomes" id="UP000007110"/>
    </source>
</evidence>
<dbReference type="InterPro" id="IPR017452">
    <property type="entry name" value="GPCR_Rhodpsn_7TM"/>
</dbReference>
<reference evidence="9" key="2">
    <citation type="submission" date="2021-01" db="UniProtKB">
        <authorList>
            <consortium name="EnsemblMetazoa"/>
        </authorList>
    </citation>
    <scope>IDENTIFICATION</scope>
</reference>
<keyword evidence="3 7" id="KW-1133">Transmembrane helix</keyword>
<feature type="transmembrane region" description="Helical" evidence="7">
    <location>
        <begin position="65"/>
        <end position="87"/>
    </location>
</feature>
<evidence type="ECO:0000313" key="9">
    <source>
        <dbReference type="EnsemblMetazoa" id="XP_003723627"/>
    </source>
</evidence>
<comment type="similarity">
    <text evidence="5">Belongs to the G-protein coupled receptor 1 family.</text>
</comment>
<protein>
    <recommendedName>
        <fullName evidence="8">G-protein coupled receptors family 1 profile domain-containing protein</fullName>
    </recommendedName>
</protein>
<feature type="transmembrane region" description="Helical" evidence="7">
    <location>
        <begin position="212"/>
        <end position="236"/>
    </location>
</feature>
<dbReference type="EnsemblMetazoa" id="XM_003723579">
    <property type="protein sequence ID" value="XP_003723627"/>
    <property type="gene ID" value="LOC577816"/>
</dbReference>
<keyword evidence="10" id="KW-1185">Reference proteome</keyword>
<feature type="transmembrane region" description="Helical" evidence="7">
    <location>
        <begin position="171"/>
        <end position="192"/>
    </location>
</feature>
<dbReference type="OMA" id="LFCPVMQ"/>
<feature type="domain" description="G-protein coupled receptors family 1 profile" evidence="8">
    <location>
        <begin position="42"/>
        <end position="340"/>
    </location>
</feature>
<reference evidence="10" key="1">
    <citation type="submission" date="2015-02" db="EMBL/GenBank/DDBJ databases">
        <title>Genome sequencing for Strongylocentrotus purpuratus.</title>
        <authorList>
            <person name="Murali S."/>
            <person name="Liu Y."/>
            <person name="Vee V."/>
            <person name="English A."/>
            <person name="Wang M."/>
            <person name="Skinner E."/>
            <person name="Han Y."/>
            <person name="Muzny D.M."/>
            <person name="Worley K.C."/>
            <person name="Gibbs R.A."/>
        </authorList>
    </citation>
    <scope>NUCLEOTIDE SEQUENCE</scope>
</reference>
<keyword evidence="5" id="KW-0297">G-protein coupled receptor</keyword>
<dbReference type="PANTHER" id="PTHR45698:SF1">
    <property type="entry name" value="TRACE AMINE-ASSOCIATED RECEPTOR 13C-LIKE"/>
    <property type="match status" value="1"/>
</dbReference>
<evidence type="ECO:0000256" key="4">
    <source>
        <dbReference type="ARBA" id="ARBA00023136"/>
    </source>
</evidence>
<dbReference type="FunCoup" id="A0A7M7GJE1">
    <property type="interactions" value="1056"/>
</dbReference>
<dbReference type="InterPro" id="IPR000276">
    <property type="entry name" value="GPCR_Rhodpsn"/>
</dbReference>
<proteinExistence type="inferred from homology"/>
<keyword evidence="4 7" id="KW-0472">Membrane</keyword>
<dbReference type="SUPFAM" id="SSF81321">
    <property type="entry name" value="Family A G protein-coupled receptor-like"/>
    <property type="match status" value="1"/>
</dbReference>
<keyword evidence="5" id="KW-0807">Transducer</keyword>
<feature type="transmembrane region" description="Helical" evidence="7">
    <location>
        <begin position="29"/>
        <end position="53"/>
    </location>
</feature>
<organism evidence="9 10">
    <name type="scientific">Strongylocentrotus purpuratus</name>
    <name type="common">Purple sea urchin</name>
    <dbReference type="NCBI Taxonomy" id="7668"/>
    <lineage>
        <taxon>Eukaryota</taxon>
        <taxon>Metazoa</taxon>
        <taxon>Echinodermata</taxon>
        <taxon>Eleutherozoa</taxon>
        <taxon>Echinozoa</taxon>
        <taxon>Echinoidea</taxon>
        <taxon>Euechinoidea</taxon>
        <taxon>Echinacea</taxon>
        <taxon>Camarodonta</taxon>
        <taxon>Echinidea</taxon>
        <taxon>Strongylocentrotidae</taxon>
        <taxon>Strongylocentrotus</taxon>
    </lineage>
</organism>
<dbReference type="InParanoid" id="A0A7M7GJE1"/>
<evidence type="ECO:0000256" key="1">
    <source>
        <dbReference type="ARBA" id="ARBA00004370"/>
    </source>
</evidence>
<feature type="region of interest" description="Disordered" evidence="6">
    <location>
        <begin position="365"/>
        <end position="384"/>
    </location>
</feature>
<sequence length="384" mass="43502">MDNMTVSTAVGHTPTEIVHTLSANDIVSIVVYVVIGTFGIIGNTLVMIVFGLLTQKKSQVNMFIFDQALIDGCTSVLLILFGVVNVFRPRIMAYEEDLDDGAGNDTSGVTGHFIHLSPSTAEFLCRFWWSRFFLFASFAISTWNLTVMSIERYWAVLHPMTYSRNFSRRRALIMMLLIWLIAPIMQYVPTIFQWTCGPGSCVFEASWSKAAGIVLGVSLFIWELVLPVCIMAFVYYNIITEMRKKKIALQQKKKKLVDPPSATSTPTRMPNRGASKIVHPSRNITMTLCILFAVYTICWTPNQITFLQFNFGGPLNFTGAWYHITVTLAFLNCCVNPFIYALRLQKFKKGMAMLMQGRWHRRSRESRAKITESTSFNGLDSHTV</sequence>
<dbReference type="GO" id="GO:0004930">
    <property type="term" value="F:G protein-coupled receptor activity"/>
    <property type="evidence" value="ECO:0007669"/>
    <property type="project" value="UniProtKB-KW"/>
</dbReference>
<dbReference type="PRINTS" id="PR00237">
    <property type="entry name" value="GPCRRHODOPSN"/>
</dbReference>
<name>A0A7M7GJE1_STRPU</name>
<feature type="compositionally biased region" description="Polar residues" evidence="6">
    <location>
        <begin position="371"/>
        <end position="384"/>
    </location>
</feature>
<evidence type="ECO:0000256" key="5">
    <source>
        <dbReference type="RuleBase" id="RU000688"/>
    </source>
</evidence>
<dbReference type="PANTHER" id="PTHR45698">
    <property type="entry name" value="TRACE AMINE-ASSOCIATED RECEPTOR 19N-RELATED"/>
    <property type="match status" value="1"/>
</dbReference>
<comment type="subcellular location">
    <subcellularLocation>
        <location evidence="1">Membrane</location>
    </subcellularLocation>
</comment>
<dbReference type="OrthoDB" id="10020169at2759"/>
<dbReference type="PROSITE" id="PS50262">
    <property type="entry name" value="G_PROTEIN_RECEP_F1_2"/>
    <property type="match status" value="1"/>
</dbReference>
<keyword evidence="5" id="KW-0675">Receptor</keyword>
<dbReference type="KEGG" id="spu:577816"/>
<evidence type="ECO:0000256" key="2">
    <source>
        <dbReference type="ARBA" id="ARBA00022692"/>
    </source>
</evidence>
<evidence type="ECO:0000256" key="3">
    <source>
        <dbReference type="ARBA" id="ARBA00022989"/>
    </source>
</evidence>
<evidence type="ECO:0000256" key="7">
    <source>
        <dbReference type="SAM" id="Phobius"/>
    </source>
</evidence>
<evidence type="ECO:0000256" key="6">
    <source>
        <dbReference type="SAM" id="MobiDB-lite"/>
    </source>
</evidence>
<dbReference type="Proteomes" id="UP000007110">
    <property type="component" value="Unassembled WGS sequence"/>
</dbReference>
<feature type="transmembrane region" description="Helical" evidence="7">
    <location>
        <begin position="322"/>
        <end position="342"/>
    </location>
</feature>
<dbReference type="CDD" id="cd00637">
    <property type="entry name" value="7tm_classA_rhodopsin-like"/>
    <property type="match status" value="1"/>
</dbReference>
<accession>A0A7M7GJE1</accession>
<dbReference type="PROSITE" id="PS00237">
    <property type="entry name" value="G_PROTEIN_RECEP_F1_1"/>
    <property type="match status" value="1"/>
</dbReference>
<dbReference type="RefSeq" id="XP_003723627.2">
    <property type="nucleotide sequence ID" value="XM_003723579.3"/>
</dbReference>
<keyword evidence="2 5" id="KW-0812">Transmembrane</keyword>
<feature type="transmembrane region" description="Helical" evidence="7">
    <location>
        <begin position="284"/>
        <end position="302"/>
    </location>
</feature>
<dbReference type="AlphaFoldDB" id="A0A7M7GJE1"/>
<dbReference type="GO" id="GO:0016020">
    <property type="term" value="C:membrane"/>
    <property type="evidence" value="ECO:0007669"/>
    <property type="project" value="UniProtKB-SubCell"/>
</dbReference>
<dbReference type="Gene3D" id="1.20.1070.10">
    <property type="entry name" value="Rhodopsin 7-helix transmembrane proteins"/>
    <property type="match status" value="1"/>
</dbReference>
<evidence type="ECO:0000259" key="8">
    <source>
        <dbReference type="PROSITE" id="PS50262"/>
    </source>
</evidence>